<name>A0A4U5W407_STRLS</name>
<dbReference type="PANTHER" id="PTHR23403:SF1">
    <property type="entry name" value="TREHALASE"/>
    <property type="match status" value="1"/>
</dbReference>
<evidence type="ECO:0000256" key="2">
    <source>
        <dbReference type="SAM" id="SignalP"/>
    </source>
</evidence>
<proteinExistence type="predicted"/>
<dbReference type="InterPro" id="IPR008928">
    <property type="entry name" value="6-hairpin_glycosidase_sf"/>
</dbReference>
<reference evidence="5 6" key="1">
    <citation type="submission" date="2019-04" db="EMBL/GenBank/DDBJ databases">
        <title>Streptomyces lasaliensis sp. nov., an Actinomycete isolated from soil which produces the polyether antibiotic lasalocid.</title>
        <authorList>
            <person name="Erwin G."/>
            <person name="Haber C."/>
        </authorList>
    </citation>
    <scope>NUCLEOTIDE SEQUENCE [LARGE SCALE GENOMIC DNA]</scope>
    <source>
        <strain evidence="5 6">X-537</strain>
    </source>
</reference>
<feature type="domain" description="Mannosylglycerate hydrolase MGH1-like glycoside hydrolase" evidence="4">
    <location>
        <begin position="358"/>
        <end position="720"/>
    </location>
</feature>
<evidence type="ECO:0000259" key="3">
    <source>
        <dbReference type="Pfam" id="PF21152"/>
    </source>
</evidence>
<keyword evidence="2" id="KW-0732">Signal</keyword>
<dbReference type="InterPro" id="IPR048450">
    <property type="entry name" value="YgjK_N"/>
</dbReference>
<dbReference type="Pfam" id="PF21152">
    <property type="entry name" value="YgjK_N"/>
    <property type="match status" value="1"/>
</dbReference>
<evidence type="ECO:0000313" key="5">
    <source>
        <dbReference type="EMBL" id="TKS96166.1"/>
    </source>
</evidence>
<dbReference type="GO" id="GO:0004555">
    <property type="term" value="F:alpha,alpha-trehalase activity"/>
    <property type="evidence" value="ECO:0007669"/>
    <property type="project" value="InterPro"/>
</dbReference>
<feature type="signal peptide" evidence="2">
    <location>
        <begin position="1"/>
        <end position="21"/>
    </location>
</feature>
<feature type="chain" id="PRO_5020334162" evidence="2">
    <location>
        <begin position="22"/>
        <end position="730"/>
    </location>
</feature>
<dbReference type="InterPro" id="IPR054491">
    <property type="entry name" value="MGH1-like_GH"/>
</dbReference>
<keyword evidence="5" id="KW-0378">Hydrolase</keyword>
<dbReference type="InterPro" id="IPR012341">
    <property type="entry name" value="6hp_glycosidase-like_sf"/>
</dbReference>
<dbReference type="InterPro" id="IPR006311">
    <property type="entry name" value="TAT_signal"/>
</dbReference>
<dbReference type="InterPro" id="IPR001661">
    <property type="entry name" value="Glyco_hydro_37"/>
</dbReference>
<dbReference type="OrthoDB" id="9781878at2"/>
<organism evidence="5 6">
    <name type="scientific">Streptomyces lasalocidi</name>
    <name type="common">Streptomyces lasaliensis</name>
    <dbReference type="NCBI Taxonomy" id="324833"/>
    <lineage>
        <taxon>Bacteria</taxon>
        <taxon>Bacillati</taxon>
        <taxon>Actinomycetota</taxon>
        <taxon>Actinomycetes</taxon>
        <taxon>Kitasatosporales</taxon>
        <taxon>Streptomycetaceae</taxon>
        <taxon>Streptomyces</taxon>
    </lineage>
</organism>
<dbReference type="Proteomes" id="UP000305929">
    <property type="component" value="Unassembled WGS sequence"/>
</dbReference>
<feature type="region of interest" description="Disordered" evidence="1">
    <location>
        <begin position="21"/>
        <end position="41"/>
    </location>
</feature>
<dbReference type="GO" id="GO:0005993">
    <property type="term" value="P:trehalose catabolic process"/>
    <property type="evidence" value="ECO:0007669"/>
    <property type="project" value="TreeGrafter"/>
</dbReference>
<dbReference type="SUPFAM" id="SSF48208">
    <property type="entry name" value="Six-hairpin glycosidases"/>
    <property type="match status" value="1"/>
</dbReference>
<feature type="compositionally biased region" description="Low complexity" evidence="1">
    <location>
        <begin position="21"/>
        <end position="32"/>
    </location>
</feature>
<dbReference type="AlphaFoldDB" id="A0A4U5W407"/>
<dbReference type="PROSITE" id="PS51318">
    <property type="entry name" value="TAT"/>
    <property type="match status" value="1"/>
</dbReference>
<accession>A0A4U5W407</accession>
<protein>
    <submittedName>
        <fullName evidence="5">Glycoside hydrolase</fullName>
    </submittedName>
</protein>
<keyword evidence="6" id="KW-1185">Reference proteome</keyword>
<evidence type="ECO:0000259" key="4">
    <source>
        <dbReference type="Pfam" id="PF22422"/>
    </source>
</evidence>
<evidence type="ECO:0000256" key="1">
    <source>
        <dbReference type="SAM" id="MobiDB-lite"/>
    </source>
</evidence>
<sequence>MSRLRRRTFLAATAVGTTAAALPSATPAGGTAQPADRVGGPHDYTNILDLRGVPAAAHPGDANDNNPINIFADLGAWHAYALPTESDPASHGAFTGPLYIAQEYPWWLSAGFSRLRLSESGHQLDFSAGGKPVFTSLPGALRQDYDLGSGLTVRFDLVFAGSRTALVQALVTNHGAARRTLHASWTGSLLRPADAPQSSAAHLGAAPDGVRVDFTRVRQTWDFLTDGTERFAVTHRRPVRTEVDGDTYRTEIIEPVVLNAGHTAALHWTETYTFTEAERAREATAVARALDEPGRVFAANAARWKGYITRAVAGVPDERRRTAVKCVQTLITNWRSPAGRILHDAVTPSLSYKWFSGVWAWDTWKQAVGTARFAPDLAAAQIRSVFDHQIPHNSPVRPQDAGMVPDCIFYNDPGTGGGNWNERNSKPPLAAWSVWEVYRAGRDKGFLREMYPRLLAYHDWWYRNRDHDHDGLAEYGATVDPGNDNAADTRQAAAWESGMDDAPRFNAALGTTVVTNTSRADGSTLGYSLTQQSVDLNSYLAADKQYLAHIASALRHRDTARTLRSEAAVVRRAVCSTMYDADSGWFHDTDLADGTRLTARGRGIEGVIPLWTGTATASQAAAVRRLLLDPDEFAAFLPCPTVARSSPYFDPEGYWRGLVWLDHVYFAVEGLRRYGYEDDARAVVRRLLANAAGLAGDAPIAENYQPLSGQARNATNFSWSAALLLPMLTV</sequence>
<evidence type="ECO:0000313" key="6">
    <source>
        <dbReference type="Proteomes" id="UP000305929"/>
    </source>
</evidence>
<dbReference type="Pfam" id="PF22422">
    <property type="entry name" value="MGH1-like_GH"/>
    <property type="match status" value="1"/>
</dbReference>
<feature type="domain" description="Glucosidase YgjK N-terminal" evidence="3">
    <location>
        <begin position="51"/>
        <end position="305"/>
    </location>
</feature>
<dbReference type="Gene3D" id="2.70.98.50">
    <property type="entry name" value="putative glycoside hydrolase family protein from bacillus halodurans"/>
    <property type="match status" value="1"/>
</dbReference>
<dbReference type="EMBL" id="SZNQ01000003">
    <property type="protein sequence ID" value="TKS96166.1"/>
    <property type="molecule type" value="Genomic_DNA"/>
</dbReference>
<dbReference type="PANTHER" id="PTHR23403">
    <property type="entry name" value="TREHALASE"/>
    <property type="match status" value="1"/>
</dbReference>
<dbReference type="Gene3D" id="1.50.10.10">
    <property type="match status" value="1"/>
</dbReference>
<gene>
    <name evidence="5" type="ORF">E4U91_36045</name>
</gene>
<comment type="caution">
    <text evidence="5">The sequence shown here is derived from an EMBL/GenBank/DDBJ whole genome shotgun (WGS) entry which is preliminary data.</text>
</comment>